<gene>
    <name evidence="2" type="ORF">NRE15_01350</name>
</gene>
<dbReference type="EMBL" id="CP102453">
    <property type="protein sequence ID" value="UUX34323.1"/>
    <property type="molecule type" value="Genomic_DNA"/>
</dbReference>
<dbReference type="InterPro" id="IPR053151">
    <property type="entry name" value="RNase_H-like"/>
</dbReference>
<dbReference type="CDD" id="cd09279">
    <property type="entry name" value="RNase_HI_like"/>
    <property type="match status" value="1"/>
</dbReference>
<dbReference type="InterPro" id="IPR002156">
    <property type="entry name" value="RNaseH_domain"/>
</dbReference>
<dbReference type="PANTHER" id="PTHR47723">
    <property type="entry name" value="OS05G0353850 PROTEIN"/>
    <property type="match status" value="1"/>
</dbReference>
<keyword evidence="3" id="KW-1185">Reference proteome</keyword>
<dbReference type="Gene3D" id="3.30.420.10">
    <property type="entry name" value="Ribonuclease H-like superfamily/Ribonuclease H"/>
    <property type="match status" value="1"/>
</dbReference>
<sequence>MIKIYCDGSFQQDTKKAGIGILFYYEDEPIRFQKALEGLNDNHEAEFMAIIHAFQELNKRDVKNQLIVIHTDSKIVANSIDKQFAKNPTYHDLLQQILQLMDPYTLAFVKWIPEKSNQAADALAKQALRK</sequence>
<dbReference type="InterPro" id="IPR012337">
    <property type="entry name" value="RNaseH-like_sf"/>
</dbReference>
<reference evidence="2 3" key="1">
    <citation type="submission" date="2022-08" db="EMBL/GenBank/DDBJ databases">
        <title>Aerococcaceae sp. nov isolated from spoiled eye mask.</title>
        <authorList>
            <person name="Zhou G."/>
            <person name="Xie X.-B."/>
            <person name="Shi Q.-S."/>
            <person name="Wang Y.-S."/>
            <person name="Wen X."/>
            <person name="Peng H."/>
            <person name="Yang X.-J."/>
            <person name="Tao H.-B."/>
            <person name="Huang X.-M."/>
        </authorList>
    </citation>
    <scope>NUCLEOTIDE SEQUENCE [LARGE SCALE GENOMIC DNA]</scope>
    <source>
        <strain evidence="3">DM20194951</strain>
    </source>
</reference>
<evidence type="ECO:0000313" key="2">
    <source>
        <dbReference type="EMBL" id="UUX34323.1"/>
    </source>
</evidence>
<evidence type="ECO:0000259" key="1">
    <source>
        <dbReference type="PROSITE" id="PS50879"/>
    </source>
</evidence>
<dbReference type="PROSITE" id="PS50879">
    <property type="entry name" value="RNASE_H_1"/>
    <property type="match status" value="1"/>
</dbReference>
<name>A0ABY5P7A4_9LACT</name>
<organism evidence="2 3">
    <name type="scientific">Fundicoccus culcitae</name>
    <dbReference type="NCBI Taxonomy" id="2969821"/>
    <lineage>
        <taxon>Bacteria</taxon>
        <taxon>Bacillati</taxon>
        <taxon>Bacillota</taxon>
        <taxon>Bacilli</taxon>
        <taxon>Lactobacillales</taxon>
        <taxon>Aerococcaceae</taxon>
        <taxon>Fundicoccus</taxon>
    </lineage>
</organism>
<proteinExistence type="predicted"/>
<dbReference type="SUPFAM" id="SSF53098">
    <property type="entry name" value="Ribonuclease H-like"/>
    <property type="match status" value="1"/>
</dbReference>
<dbReference type="RefSeq" id="WP_313793826.1">
    <property type="nucleotide sequence ID" value="NZ_CP102453.1"/>
</dbReference>
<dbReference type="Proteomes" id="UP001315967">
    <property type="component" value="Chromosome"/>
</dbReference>
<dbReference type="Pfam" id="PF13456">
    <property type="entry name" value="RVT_3"/>
    <property type="match status" value="1"/>
</dbReference>
<accession>A0ABY5P7A4</accession>
<protein>
    <submittedName>
        <fullName evidence="2">Ribonuclease HI family protein</fullName>
    </submittedName>
</protein>
<dbReference type="PANTHER" id="PTHR47723:SF19">
    <property type="entry name" value="POLYNUCLEOTIDYL TRANSFERASE, RIBONUCLEASE H-LIKE SUPERFAMILY PROTEIN"/>
    <property type="match status" value="1"/>
</dbReference>
<evidence type="ECO:0000313" key="3">
    <source>
        <dbReference type="Proteomes" id="UP001315967"/>
    </source>
</evidence>
<feature type="domain" description="RNase H type-1" evidence="1">
    <location>
        <begin position="1"/>
        <end position="129"/>
    </location>
</feature>
<dbReference type="InterPro" id="IPR036397">
    <property type="entry name" value="RNaseH_sf"/>
</dbReference>